<sequence>MDNNPLDFNFNPESLFGGDDFNLPDATSFLDDGSQPFGSFDNAFSASTAAFDEALLSENNTSQGGDSGGNNGSDLLGSSALNGDAYGVLDPNVLMNVLSTTP</sequence>
<comment type="caution">
    <text evidence="1">The sequence shown here is derived from an EMBL/GenBank/DDBJ whole genome shotgun (WGS) entry which is preliminary data.</text>
</comment>
<keyword evidence="2" id="KW-1185">Reference proteome</keyword>
<dbReference type="EMBL" id="JAMZIH010002405">
    <property type="protein sequence ID" value="KAJ1677466.1"/>
    <property type="molecule type" value="Genomic_DNA"/>
</dbReference>
<proteinExistence type="predicted"/>
<gene>
    <name evidence="1" type="ORF">EV182_006112</name>
</gene>
<accession>A0ACC1HMC6</accession>
<name>A0ACC1HMC6_9FUNG</name>
<organism evidence="1 2">
    <name type="scientific">Spiromyces aspiralis</name>
    <dbReference type="NCBI Taxonomy" id="68401"/>
    <lineage>
        <taxon>Eukaryota</taxon>
        <taxon>Fungi</taxon>
        <taxon>Fungi incertae sedis</taxon>
        <taxon>Zoopagomycota</taxon>
        <taxon>Kickxellomycotina</taxon>
        <taxon>Kickxellomycetes</taxon>
        <taxon>Kickxellales</taxon>
        <taxon>Kickxellaceae</taxon>
        <taxon>Spiromyces</taxon>
    </lineage>
</organism>
<dbReference type="Proteomes" id="UP001145114">
    <property type="component" value="Unassembled WGS sequence"/>
</dbReference>
<reference evidence="1" key="1">
    <citation type="submission" date="2022-06" db="EMBL/GenBank/DDBJ databases">
        <title>Phylogenomic reconstructions and comparative analyses of Kickxellomycotina fungi.</title>
        <authorList>
            <person name="Reynolds N.K."/>
            <person name="Stajich J.E."/>
            <person name="Barry K."/>
            <person name="Grigoriev I.V."/>
            <person name="Crous P."/>
            <person name="Smith M.E."/>
        </authorList>
    </citation>
    <scope>NUCLEOTIDE SEQUENCE</scope>
    <source>
        <strain evidence="1">RSA 2271</strain>
    </source>
</reference>
<protein>
    <submittedName>
        <fullName evidence="1">Uncharacterized protein</fullName>
    </submittedName>
</protein>
<evidence type="ECO:0000313" key="1">
    <source>
        <dbReference type="EMBL" id="KAJ1677466.1"/>
    </source>
</evidence>
<feature type="non-terminal residue" evidence="1">
    <location>
        <position position="102"/>
    </location>
</feature>
<evidence type="ECO:0000313" key="2">
    <source>
        <dbReference type="Proteomes" id="UP001145114"/>
    </source>
</evidence>